<dbReference type="InParanoid" id="A0A3R7FM83"/>
<accession>A0A3R7FM83</accession>
<name>A0A3R7FM83_CLOSI</name>
<proteinExistence type="predicted"/>
<organism evidence="1 2">
    <name type="scientific">Clonorchis sinensis</name>
    <name type="common">Chinese liver fluke</name>
    <dbReference type="NCBI Taxonomy" id="79923"/>
    <lineage>
        <taxon>Eukaryota</taxon>
        <taxon>Metazoa</taxon>
        <taxon>Spiralia</taxon>
        <taxon>Lophotrochozoa</taxon>
        <taxon>Platyhelminthes</taxon>
        <taxon>Trematoda</taxon>
        <taxon>Digenea</taxon>
        <taxon>Opisthorchiida</taxon>
        <taxon>Opisthorchiata</taxon>
        <taxon>Opisthorchiidae</taxon>
        <taxon>Clonorchis</taxon>
    </lineage>
</organism>
<dbReference type="AlphaFoldDB" id="A0A3R7FM83"/>
<protein>
    <submittedName>
        <fullName evidence="1">Uncharacterized protein</fullName>
    </submittedName>
</protein>
<evidence type="ECO:0000313" key="2">
    <source>
        <dbReference type="Proteomes" id="UP000286415"/>
    </source>
</evidence>
<sequence length="106" mass="12047">MFTWDCLKQSNNFVTPLAGISCLETSQTRDAAGFQLSLSQNQICLQMSVFRQFRAIWLQLEQKQPKHEGAWCNTFTCLETSQTKGSAGFQVSLSQNQLCLQMSVFR</sequence>
<reference evidence="1 2" key="1">
    <citation type="journal article" date="2018" name="Biotechnol. Adv.">
        <title>Improved genomic resources and new bioinformatic workflow for the carcinogenic parasite Clonorchis sinensis: Biotechnological implications.</title>
        <authorList>
            <person name="Wang D."/>
            <person name="Korhonen P.K."/>
            <person name="Gasser R.B."/>
            <person name="Young N.D."/>
        </authorList>
    </citation>
    <scope>NUCLEOTIDE SEQUENCE [LARGE SCALE GENOMIC DNA]</scope>
    <source>
        <strain evidence="1">Cs-k2</strain>
    </source>
</reference>
<dbReference type="EMBL" id="NIRI02000056">
    <property type="protein sequence ID" value="KAG5446129.1"/>
    <property type="molecule type" value="Genomic_DNA"/>
</dbReference>
<dbReference type="OrthoDB" id="10488728at2759"/>
<keyword evidence="2" id="KW-1185">Reference proteome</keyword>
<evidence type="ECO:0000313" key="1">
    <source>
        <dbReference type="EMBL" id="KAG5446129.1"/>
    </source>
</evidence>
<dbReference type="Proteomes" id="UP000286415">
    <property type="component" value="Unassembled WGS sequence"/>
</dbReference>
<comment type="caution">
    <text evidence="1">The sequence shown here is derived from an EMBL/GenBank/DDBJ whole genome shotgun (WGS) entry which is preliminary data.</text>
</comment>
<gene>
    <name evidence="1" type="ORF">CSKR_111663</name>
</gene>
<reference evidence="1 2" key="2">
    <citation type="journal article" date="2021" name="Genomics">
        <title>High-quality reference genome for Clonorchis sinensis.</title>
        <authorList>
            <person name="Young N.D."/>
            <person name="Stroehlein A.J."/>
            <person name="Kinkar L."/>
            <person name="Wang T."/>
            <person name="Sohn W.M."/>
            <person name="Chang B.C.H."/>
            <person name="Kaur P."/>
            <person name="Weisz D."/>
            <person name="Dudchenko O."/>
            <person name="Aiden E.L."/>
            <person name="Korhonen P.K."/>
            <person name="Gasser R.B."/>
        </authorList>
    </citation>
    <scope>NUCLEOTIDE SEQUENCE [LARGE SCALE GENOMIC DNA]</scope>
    <source>
        <strain evidence="1">Cs-k2</strain>
    </source>
</reference>